<name>A0A6C0ADK8_9ZZZZ</name>
<reference evidence="1" key="1">
    <citation type="journal article" date="2020" name="Nature">
        <title>Giant virus diversity and host interactions through global metagenomics.</title>
        <authorList>
            <person name="Schulz F."/>
            <person name="Roux S."/>
            <person name="Paez-Espino D."/>
            <person name="Jungbluth S."/>
            <person name="Walsh D.A."/>
            <person name="Denef V.J."/>
            <person name="McMahon K.D."/>
            <person name="Konstantinidis K.T."/>
            <person name="Eloe-Fadrosh E.A."/>
            <person name="Kyrpides N.C."/>
            <person name="Woyke T."/>
        </authorList>
    </citation>
    <scope>NUCLEOTIDE SEQUENCE</scope>
    <source>
        <strain evidence="1">GVMAG-S-1021933-23</strain>
    </source>
</reference>
<evidence type="ECO:0000313" key="1">
    <source>
        <dbReference type="EMBL" id="QHS77798.1"/>
    </source>
</evidence>
<protein>
    <submittedName>
        <fullName evidence="1">Uncharacterized protein</fullName>
    </submittedName>
</protein>
<organism evidence="1">
    <name type="scientific">viral metagenome</name>
    <dbReference type="NCBI Taxonomy" id="1070528"/>
    <lineage>
        <taxon>unclassified sequences</taxon>
        <taxon>metagenomes</taxon>
        <taxon>organismal metagenomes</taxon>
    </lineage>
</organism>
<accession>A0A6C0ADK8</accession>
<dbReference type="EMBL" id="MN740593">
    <property type="protein sequence ID" value="QHS77798.1"/>
    <property type="molecule type" value="Genomic_DNA"/>
</dbReference>
<dbReference type="AlphaFoldDB" id="A0A6C0ADK8"/>
<sequence>MNNELFYKNLEYNLSKIYSISKKISGKHYISSEKKELWISSQSSKSKKKAARLLMENTHYITFEEIIIRTEKIIRDINFTEQTYIFLEDKEDSTYFMSILAVNFIISSEKKFKKPIVFNLENDDIFLEIKSNPVLIFDDCIYSGNKMHKLLNKIHEKTLNLKIQFPKIHLFLVAMVSTSKNKLKNISGFTKDNFSEIYKNDKNTNKEYILNKEVTKEMKILREKFISLDLKIKIKEPIYKYHIFEEIYPLSEIICEKNFIKILYYFSPFAFGYPVVSLYFDHKIADATSTFLKILMYGPIIPKKLRYEIEDIEDSFLSNFNFSMEYDKVEKLINKLYEKNKTDNFYEIEFLGLINNCNMLKKLKKDFDIKQIDYNFFVMSNEIFKKSLEDAKNLNSNDEYRLNIINNEPLVNFLSDPQNRCPKSWYKEKNILK</sequence>
<proteinExistence type="predicted"/>